<protein>
    <submittedName>
        <fullName evidence="3">Uncharacterized protein</fullName>
    </submittedName>
</protein>
<feature type="compositionally biased region" description="Low complexity" evidence="1">
    <location>
        <begin position="712"/>
        <end position="740"/>
    </location>
</feature>
<dbReference type="Proteomes" id="UP000239563">
    <property type="component" value="Chromosome V"/>
</dbReference>
<evidence type="ECO:0000256" key="2">
    <source>
        <dbReference type="SAM" id="Phobius"/>
    </source>
</evidence>
<feature type="compositionally biased region" description="Basic and acidic residues" evidence="1">
    <location>
        <begin position="124"/>
        <end position="133"/>
    </location>
</feature>
<evidence type="ECO:0000313" key="3">
    <source>
        <dbReference type="EMBL" id="SJX62474.1"/>
    </source>
</evidence>
<feature type="region of interest" description="Disordered" evidence="1">
    <location>
        <begin position="36"/>
        <end position="622"/>
    </location>
</feature>
<feature type="compositionally biased region" description="Polar residues" evidence="1">
    <location>
        <begin position="535"/>
        <end position="544"/>
    </location>
</feature>
<feature type="compositionally biased region" description="Basic and acidic residues" evidence="1">
    <location>
        <begin position="36"/>
        <end position="51"/>
    </location>
</feature>
<feature type="region of interest" description="Disordered" evidence="1">
    <location>
        <begin position="690"/>
        <end position="740"/>
    </location>
</feature>
<proteinExistence type="predicted"/>
<feature type="transmembrane region" description="Helical" evidence="2">
    <location>
        <begin position="662"/>
        <end position="683"/>
    </location>
</feature>
<feature type="compositionally biased region" description="Polar residues" evidence="1">
    <location>
        <begin position="359"/>
        <end position="374"/>
    </location>
</feature>
<keyword evidence="2" id="KW-0812">Transmembrane</keyword>
<keyword evidence="2" id="KW-0472">Membrane</keyword>
<evidence type="ECO:0000313" key="4">
    <source>
        <dbReference type="Proteomes" id="UP000239563"/>
    </source>
</evidence>
<evidence type="ECO:0000256" key="1">
    <source>
        <dbReference type="SAM" id="MobiDB-lite"/>
    </source>
</evidence>
<accession>A0A2N8UBU0</accession>
<feature type="compositionally biased region" description="Gly residues" evidence="1">
    <location>
        <begin position="476"/>
        <end position="490"/>
    </location>
</feature>
<dbReference type="EMBL" id="LT795058">
    <property type="protein sequence ID" value="SJX62474.1"/>
    <property type="molecule type" value="Genomic_DNA"/>
</dbReference>
<name>A0A2N8UBU0_9BASI</name>
<reference evidence="3 4" key="1">
    <citation type="submission" date="2017-02" db="EMBL/GenBank/DDBJ databases">
        <authorList>
            <person name="Peterson S.W."/>
        </authorList>
    </citation>
    <scope>NUCLEOTIDE SEQUENCE [LARGE SCALE GENOMIC DNA]</scope>
    <source>
        <strain evidence="3 4">SRS1_H2-8</strain>
    </source>
</reference>
<organism evidence="3 4">
    <name type="scientific">Sporisorium reilianum f. sp. reilianum</name>
    <dbReference type="NCBI Taxonomy" id="72559"/>
    <lineage>
        <taxon>Eukaryota</taxon>
        <taxon>Fungi</taxon>
        <taxon>Dikarya</taxon>
        <taxon>Basidiomycota</taxon>
        <taxon>Ustilaginomycotina</taxon>
        <taxon>Ustilaginomycetes</taxon>
        <taxon>Ustilaginales</taxon>
        <taxon>Ustilaginaceae</taxon>
        <taxon>Sporisorium</taxon>
    </lineage>
</organism>
<keyword evidence="2" id="KW-1133">Transmembrane helix</keyword>
<feature type="compositionally biased region" description="Gly residues" evidence="1">
    <location>
        <begin position="411"/>
        <end position="432"/>
    </location>
</feature>
<gene>
    <name evidence="3" type="ORF">SRS1_13324</name>
</gene>
<feature type="compositionally biased region" description="Polar residues" evidence="1">
    <location>
        <begin position="71"/>
        <end position="105"/>
    </location>
</feature>
<sequence length="799" mass="83451">MAPSAWAGESMSNIAFSMNPRDSRVVSIYDKYLYDPKDLESSDPRRRELARKASQLKLHGRPANDMDANGLRSTSQSNPIPAQRKSISFSNNTKLADGHTATSVNAGVGPSNHRPSNASASSEQLDHTHDRDSGAFGLGLGMLGGSDTESDSDSEDDHRPAPNKPGLSKAQPTQTPDRPESWTDRAVAVGHRPPDHASQNPPSLKLMALKSAKQGGDPFGASQDERNSRLTVDNNVTDRTSRHGSTIGFAGAPTQNQPASRSADPASSSKRLSARTALTKQLGLASPNPEPAAAPASRGPSPDPRTVPQDYFDSRAPHATQARSPPRNAAPPPIDVARAQQQQNVGPPPHSARGMPSLMGSQHGSATTPTSATPLRSPGYGPAAMPSPNRPYAAGSMPPNVLQRGAPSPYGQGGPRGPGTPGGPGAPGGFGGPHQQPLYNGPNRPAPGMNHPSSLQAGPGARPPPNHMQRRPGPQGPNGPGARGGPGPNGAFGSSFSDAPGPSKRQSIFRRSMAMLGGGPQAGPPGNGAAPPNASRSQPGQKRQSFLRRSMAMLTGGNGAPNHANAPPHQGGQQMRMPAPVVPRAPPAPRVQGLQNDFEKPDHPRQSQFLGAGGEGAEWDTNGEGAKFWRRFSMAQKTAGSHKLEDGSRAWLASMASGKRKLIVMGVIAIISLVGIIVGVIVWREIVAPSGSNSDEPSSIYKANLGAKDNPASSSSSVRSAATSTSKKAKATATSSATSSYYPRSLPADAIVQDVVKRHQRRAITHEIGAQRMRKRHFGRAIAAASPPQQQQASLTQLD</sequence>
<feature type="compositionally biased region" description="Pro residues" evidence="1">
    <location>
        <begin position="580"/>
        <end position="589"/>
    </location>
</feature>
<feature type="compositionally biased region" description="Polar residues" evidence="1">
    <location>
        <begin position="113"/>
        <end position="123"/>
    </location>
</feature>
<feature type="compositionally biased region" description="Polar residues" evidence="1">
    <location>
        <begin position="229"/>
        <end position="238"/>
    </location>
</feature>
<dbReference type="AlphaFoldDB" id="A0A2N8UBU0"/>
<feature type="compositionally biased region" description="Low complexity" evidence="1">
    <location>
        <begin position="258"/>
        <end position="269"/>
    </location>
</feature>
<feature type="compositionally biased region" description="Low complexity" evidence="1">
    <location>
        <begin position="285"/>
        <end position="300"/>
    </location>
</feature>